<name>A0A392UYI1_9FABA</name>
<sequence length="50" mass="5642">FPQTAPLILPDQNCDRDRRCSDNAPVEAEGVVYLQALRRSSQYKSGVMVF</sequence>
<feature type="non-terminal residue" evidence="1">
    <location>
        <position position="1"/>
    </location>
</feature>
<comment type="caution">
    <text evidence="1">The sequence shown here is derived from an EMBL/GenBank/DDBJ whole genome shotgun (WGS) entry which is preliminary data.</text>
</comment>
<reference evidence="1 2" key="1">
    <citation type="journal article" date="2018" name="Front. Plant Sci.">
        <title>Red Clover (Trifolium pratense) and Zigzag Clover (T. medium) - A Picture of Genomic Similarities and Differences.</title>
        <authorList>
            <person name="Dluhosova J."/>
            <person name="Istvanek J."/>
            <person name="Nedelnik J."/>
            <person name="Repkova J."/>
        </authorList>
    </citation>
    <scope>NUCLEOTIDE SEQUENCE [LARGE SCALE GENOMIC DNA]</scope>
    <source>
        <strain evidence="2">cv. 10/8</strain>
        <tissue evidence="1">Leaf</tissue>
    </source>
</reference>
<evidence type="ECO:0000313" key="1">
    <source>
        <dbReference type="EMBL" id="MCI79765.1"/>
    </source>
</evidence>
<accession>A0A392UYI1</accession>
<dbReference type="Proteomes" id="UP000265520">
    <property type="component" value="Unassembled WGS sequence"/>
</dbReference>
<keyword evidence="2" id="KW-1185">Reference proteome</keyword>
<protein>
    <submittedName>
        <fullName evidence="1">Uncharacterized protein</fullName>
    </submittedName>
</protein>
<proteinExistence type="predicted"/>
<dbReference type="AlphaFoldDB" id="A0A392UYI1"/>
<organism evidence="1 2">
    <name type="scientific">Trifolium medium</name>
    <dbReference type="NCBI Taxonomy" id="97028"/>
    <lineage>
        <taxon>Eukaryota</taxon>
        <taxon>Viridiplantae</taxon>
        <taxon>Streptophyta</taxon>
        <taxon>Embryophyta</taxon>
        <taxon>Tracheophyta</taxon>
        <taxon>Spermatophyta</taxon>
        <taxon>Magnoliopsida</taxon>
        <taxon>eudicotyledons</taxon>
        <taxon>Gunneridae</taxon>
        <taxon>Pentapetalae</taxon>
        <taxon>rosids</taxon>
        <taxon>fabids</taxon>
        <taxon>Fabales</taxon>
        <taxon>Fabaceae</taxon>
        <taxon>Papilionoideae</taxon>
        <taxon>50 kb inversion clade</taxon>
        <taxon>NPAAA clade</taxon>
        <taxon>Hologalegina</taxon>
        <taxon>IRL clade</taxon>
        <taxon>Trifolieae</taxon>
        <taxon>Trifolium</taxon>
    </lineage>
</organism>
<dbReference type="EMBL" id="LXQA010980799">
    <property type="protein sequence ID" value="MCI79765.1"/>
    <property type="molecule type" value="Genomic_DNA"/>
</dbReference>
<evidence type="ECO:0000313" key="2">
    <source>
        <dbReference type="Proteomes" id="UP000265520"/>
    </source>
</evidence>